<comment type="caution">
    <text evidence="1">The sequence shown here is derived from an EMBL/GenBank/DDBJ whole genome shotgun (WGS) entry which is preliminary data.</text>
</comment>
<dbReference type="Proteomes" id="UP000237347">
    <property type="component" value="Unassembled WGS sequence"/>
</dbReference>
<sequence>MSLFRIYKPKTYPSSSTRLRPLKFKASATLYAKPFSSSSAPNGDDDHGVSSLTMVESESECDFDVDVGKSTVGLFTI</sequence>
<dbReference type="AlphaFoldDB" id="A0AAW0KIS3"/>
<accession>A0AAW0KIS3</accession>
<name>A0AAW0KIS3_QUESU</name>
<evidence type="ECO:0000313" key="1">
    <source>
        <dbReference type="EMBL" id="KAK7838501.1"/>
    </source>
</evidence>
<evidence type="ECO:0000313" key="2">
    <source>
        <dbReference type="Proteomes" id="UP000237347"/>
    </source>
</evidence>
<gene>
    <name evidence="1" type="ORF">CFP56_019539</name>
</gene>
<proteinExistence type="predicted"/>
<reference evidence="1 2" key="1">
    <citation type="journal article" date="2018" name="Sci. Data">
        <title>The draft genome sequence of cork oak.</title>
        <authorList>
            <person name="Ramos A.M."/>
            <person name="Usie A."/>
            <person name="Barbosa P."/>
            <person name="Barros P.M."/>
            <person name="Capote T."/>
            <person name="Chaves I."/>
            <person name="Simoes F."/>
            <person name="Abreu I."/>
            <person name="Carrasquinho I."/>
            <person name="Faro C."/>
            <person name="Guimaraes J.B."/>
            <person name="Mendonca D."/>
            <person name="Nobrega F."/>
            <person name="Rodrigues L."/>
            <person name="Saibo N.J.M."/>
            <person name="Varela M.C."/>
            <person name="Egas C."/>
            <person name="Matos J."/>
            <person name="Miguel C.M."/>
            <person name="Oliveira M.M."/>
            <person name="Ricardo C.P."/>
            <person name="Goncalves S."/>
        </authorList>
    </citation>
    <scope>NUCLEOTIDE SEQUENCE [LARGE SCALE GENOMIC DNA]</scope>
    <source>
        <strain evidence="2">cv. HL8</strain>
    </source>
</reference>
<dbReference type="EMBL" id="PKMF04000305">
    <property type="protein sequence ID" value="KAK7838501.1"/>
    <property type="molecule type" value="Genomic_DNA"/>
</dbReference>
<organism evidence="1 2">
    <name type="scientific">Quercus suber</name>
    <name type="common">Cork oak</name>
    <dbReference type="NCBI Taxonomy" id="58331"/>
    <lineage>
        <taxon>Eukaryota</taxon>
        <taxon>Viridiplantae</taxon>
        <taxon>Streptophyta</taxon>
        <taxon>Embryophyta</taxon>
        <taxon>Tracheophyta</taxon>
        <taxon>Spermatophyta</taxon>
        <taxon>Magnoliopsida</taxon>
        <taxon>eudicotyledons</taxon>
        <taxon>Gunneridae</taxon>
        <taxon>Pentapetalae</taxon>
        <taxon>rosids</taxon>
        <taxon>fabids</taxon>
        <taxon>Fagales</taxon>
        <taxon>Fagaceae</taxon>
        <taxon>Quercus</taxon>
    </lineage>
</organism>
<keyword evidence="2" id="KW-1185">Reference proteome</keyword>
<protein>
    <submittedName>
        <fullName evidence="1">Uncharacterized protein</fullName>
    </submittedName>
</protein>